<keyword evidence="3 6" id="KW-0238">DNA-binding</keyword>
<dbReference type="AlphaFoldDB" id="A0A6P8PQ47"/>
<evidence type="ECO:0000256" key="3">
    <source>
        <dbReference type="ARBA" id="ARBA00023125"/>
    </source>
</evidence>
<dbReference type="GO" id="GO:0001714">
    <property type="term" value="P:endodermal cell fate specification"/>
    <property type="evidence" value="ECO:0007669"/>
    <property type="project" value="TreeGrafter"/>
</dbReference>
<evidence type="ECO:0000313" key="10">
    <source>
        <dbReference type="RefSeq" id="XP_033786033.1"/>
    </source>
</evidence>
<evidence type="ECO:0000256" key="1">
    <source>
        <dbReference type="ARBA" id="ARBA00004123"/>
    </source>
</evidence>
<organism evidence="9 11">
    <name type="scientific">Geotrypetes seraphini</name>
    <name type="common">Gaboon caecilian</name>
    <name type="synonym">Caecilia seraphini</name>
    <dbReference type="NCBI Taxonomy" id="260995"/>
    <lineage>
        <taxon>Eukaryota</taxon>
        <taxon>Metazoa</taxon>
        <taxon>Chordata</taxon>
        <taxon>Craniata</taxon>
        <taxon>Vertebrata</taxon>
        <taxon>Euteleostomi</taxon>
        <taxon>Amphibia</taxon>
        <taxon>Gymnophiona</taxon>
        <taxon>Geotrypetes</taxon>
    </lineage>
</organism>
<keyword evidence="4" id="KW-0804">Transcription</keyword>
<feature type="compositionally biased region" description="Low complexity" evidence="7">
    <location>
        <begin position="674"/>
        <end position="685"/>
    </location>
</feature>
<dbReference type="GO" id="GO:0000978">
    <property type="term" value="F:RNA polymerase II cis-regulatory region sequence-specific DNA binding"/>
    <property type="evidence" value="ECO:0007669"/>
    <property type="project" value="InterPro"/>
</dbReference>
<dbReference type="RefSeq" id="XP_033786033.1">
    <property type="nucleotide sequence ID" value="XM_033930142.1"/>
</dbReference>
<dbReference type="InterPro" id="IPR018186">
    <property type="entry name" value="TF_T-box_CS"/>
</dbReference>
<accession>A0A6P8PQ47</accession>
<name>A0A6P8PQ47_GEOSA</name>
<evidence type="ECO:0000256" key="6">
    <source>
        <dbReference type="PROSITE-ProRule" id="PRU00201"/>
    </source>
</evidence>
<dbReference type="PANTHER" id="PTHR11267:SF13">
    <property type="entry name" value="EOMESODERMIN HOMOLOG"/>
    <property type="match status" value="1"/>
</dbReference>
<feature type="region of interest" description="Disordered" evidence="7">
    <location>
        <begin position="621"/>
        <end position="658"/>
    </location>
</feature>
<dbReference type="CDD" id="cd20205">
    <property type="entry name" value="T-box_TBR2"/>
    <property type="match status" value="1"/>
</dbReference>
<dbReference type="InterPro" id="IPR046360">
    <property type="entry name" value="T-box_DNA-bd"/>
</dbReference>
<dbReference type="PROSITE" id="PS50252">
    <property type="entry name" value="TBOX_3"/>
    <property type="match status" value="1"/>
</dbReference>
<dbReference type="PANTHER" id="PTHR11267">
    <property type="entry name" value="T-BOX PROTEIN-RELATED"/>
    <property type="match status" value="1"/>
</dbReference>
<dbReference type="PROSITE" id="PS01264">
    <property type="entry name" value="TBOX_2"/>
    <property type="match status" value="1"/>
</dbReference>
<dbReference type="CTD" id="8320"/>
<feature type="compositionally biased region" description="Basic and acidic residues" evidence="7">
    <location>
        <begin position="633"/>
        <end position="642"/>
    </location>
</feature>
<keyword evidence="2" id="KW-0805">Transcription regulation</keyword>
<dbReference type="InterPro" id="IPR008967">
    <property type="entry name" value="p53-like_TF_DNA-bd_sf"/>
</dbReference>
<protein>
    <submittedName>
        <fullName evidence="10 11">Eomesodermin homolog isoform X1</fullName>
    </submittedName>
</protein>
<dbReference type="Pfam" id="PF16176">
    <property type="entry name" value="T-box_assoc"/>
    <property type="match status" value="1"/>
</dbReference>
<gene>
    <name evidence="10 11" type="primary">EOMES</name>
</gene>
<evidence type="ECO:0000256" key="4">
    <source>
        <dbReference type="ARBA" id="ARBA00023163"/>
    </source>
</evidence>
<dbReference type="RefSeq" id="XP_033786034.1">
    <property type="nucleotide sequence ID" value="XM_033930143.1"/>
</dbReference>
<dbReference type="GO" id="GO:0000785">
    <property type="term" value="C:chromatin"/>
    <property type="evidence" value="ECO:0007669"/>
    <property type="project" value="TreeGrafter"/>
</dbReference>
<comment type="caution">
    <text evidence="6">Lacks conserved residue(s) required for the propagation of feature annotation.</text>
</comment>
<feature type="domain" description="T-box" evidence="8">
    <location>
        <begin position="280"/>
        <end position="464"/>
    </location>
</feature>
<evidence type="ECO:0000256" key="7">
    <source>
        <dbReference type="SAM" id="MobiDB-lite"/>
    </source>
</evidence>
<dbReference type="Pfam" id="PF00907">
    <property type="entry name" value="T-box"/>
    <property type="match status" value="1"/>
</dbReference>
<dbReference type="Proteomes" id="UP000515159">
    <property type="component" value="Chromosome 2"/>
</dbReference>
<dbReference type="PRINTS" id="PR00937">
    <property type="entry name" value="TBOX"/>
</dbReference>
<feature type="region of interest" description="Disordered" evidence="7">
    <location>
        <begin position="31"/>
        <end position="52"/>
    </location>
</feature>
<dbReference type="Gene3D" id="2.60.40.820">
    <property type="entry name" value="Transcription factor, T-box"/>
    <property type="match status" value="1"/>
</dbReference>
<dbReference type="InterPro" id="IPR036960">
    <property type="entry name" value="T-box_sf"/>
</dbReference>
<feature type="region of interest" description="Disordered" evidence="7">
    <location>
        <begin position="671"/>
        <end position="694"/>
    </location>
</feature>
<dbReference type="GO" id="GO:0001707">
    <property type="term" value="P:mesoderm formation"/>
    <property type="evidence" value="ECO:0007669"/>
    <property type="project" value="TreeGrafter"/>
</dbReference>
<feature type="compositionally biased region" description="Polar residues" evidence="7">
    <location>
        <begin position="649"/>
        <end position="658"/>
    </location>
</feature>
<dbReference type="SMART" id="SM00425">
    <property type="entry name" value="TBOX"/>
    <property type="match status" value="1"/>
</dbReference>
<dbReference type="FunFam" id="2.60.40.820:FF:000004">
    <property type="entry name" value="T-box, brain 1"/>
    <property type="match status" value="1"/>
</dbReference>
<evidence type="ECO:0000313" key="11">
    <source>
        <dbReference type="RefSeq" id="XP_033786034.1"/>
    </source>
</evidence>
<dbReference type="GeneID" id="117353795"/>
<dbReference type="InterPro" id="IPR032385">
    <property type="entry name" value="T-box_assoc"/>
</dbReference>
<evidence type="ECO:0000313" key="9">
    <source>
        <dbReference type="Proteomes" id="UP000515159"/>
    </source>
</evidence>
<dbReference type="OrthoDB" id="7442607at2759"/>
<evidence type="ECO:0000259" key="8">
    <source>
        <dbReference type="PROSITE" id="PS50252"/>
    </source>
</evidence>
<keyword evidence="5 6" id="KW-0539">Nucleus</keyword>
<reference evidence="10 11" key="1">
    <citation type="submission" date="2025-04" db="UniProtKB">
        <authorList>
            <consortium name="RefSeq"/>
        </authorList>
    </citation>
    <scope>IDENTIFICATION</scope>
</reference>
<feature type="region of interest" description="Disordered" evidence="7">
    <location>
        <begin position="72"/>
        <end position="130"/>
    </location>
</feature>
<evidence type="ECO:0000256" key="2">
    <source>
        <dbReference type="ARBA" id="ARBA00023015"/>
    </source>
</evidence>
<keyword evidence="9" id="KW-1185">Reference proteome</keyword>
<dbReference type="InterPro" id="IPR001699">
    <property type="entry name" value="TF_T-box"/>
</dbReference>
<dbReference type="SUPFAM" id="SSF49417">
    <property type="entry name" value="p53-like transcription factors"/>
    <property type="match status" value="1"/>
</dbReference>
<proteinExistence type="predicted"/>
<comment type="subcellular location">
    <subcellularLocation>
        <location evidence="1 6">Nucleus</location>
    </subcellularLocation>
</comment>
<sequence>MQLGEQIIAGSAAPGLPHTFYPLPVPIENGGHHLGIGSGGDHHHQQQQQQQRLDFGAGLSEKGQQHKKYRGLLSQDGGDTESGGCGPLAPSSMLSEPEGGEPFPAGSKPLSEGNDGAGRKGSPQRADEELGTAVASRYTLESLAAPERYYLGATAAPLPSPQQQSAGAAAAAASSELGAAGPCSLFPYSPGPQHPGAGGSSAGYSGSGGARYPYGAMLPPTGFSPALCPGRPQFASGYHQYGVAQGSGSGGAGPGGALYSPYPGVGAGGPVAALRAQVFLCNRPLWLKFHRHQTEMIITKQGRRMFPFLSFNLTGLNPTGHYNVFVEVVLADPNHWRFQGGKWVTCGKADNNMQGNKVYVHPESPNTGAHWMRQEISFGKLKLTNNKGANNNTQMIVLQSLHKYQPRLHLVEVTEDGVEDLNDSSKTQTFTFPETQFIAVTAYQNTDITQLKIDHNPFAKGFRDNYDSMYTASESDRLTPSPTDSPRSHQIVPGARFSVQPFFQEQFVNNLPPARFYNGERTVPQTNGLLSPQQNEEMVNPPQRWFVAPVQQASANKLDLGSYETEYGSGSLLTYGIKSLPLQTSHALGYYPDATFASMAGWGGSRASPYQRKMGTALSWTARTSPPGFSDPLSKDKVKEEGNLPWTETPPSIKSLDSNDSGVYAAACKRRRLSPSTSSNENSPPIKCEDIGSDDFNKDAAKAMGYYAFYTGS</sequence>
<dbReference type="KEGG" id="gsh:117353795"/>
<dbReference type="GO" id="GO:0002302">
    <property type="term" value="P:CD8-positive, alpha-beta T cell differentiation involved in immune response"/>
    <property type="evidence" value="ECO:0007669"/>
    <property type="project" value="TreeGrafter"/>
</dbReference>
<dbReference type="GO" id="GO:0045893">
    <property type="term" value="P:positive regulation of DNA-templated transcription"/>
    <property type="evidence" value="ECO:0007669"/>
    <property type="project" value="InterPro"/>
</dbReference>
<dbReference type="GO" id="GO:0005634">
    <property type="term" value="C:nucleus"/>
    <property type="evidence" value="ECO:0007669"/>
    <property type="project" value="UniProtKB-SubCell"/>
</dbReference>
<dbReference type="GO" id="GO:0000981">
    <property type="term" value="F:DNA-binding transcription factor activity, RNA polymerase II-specific"/>
    <property type="evidence" value="ECO:0007669"/>
    <property type="project" value="TreeGrafter"/>
</dbReference>
<dbReference type="PROSITE" id="PS01283">
    <property type="entry name" value="TBOX_1"/>
    <property type="match status" value="1"/>
</dbReference>
<evidence type="ECO:0000256" key="5">
    <source>
        <dbReference type="ARBA" id="ARBA00023242"/>
    </source>
</evidence>